<dbReference type="GO" id="GO:0003712">
    <property type="term" value="F:transcription coregulator activity"/>
    <property type="evidence" value="ECO:0007669"/>
    <property type="project" value="InterPro"/>
</dbReference>
<keyword evidence="4 9" id="KW-0805">Transcription regulation</keyword>
<evidence type="ECO:0000256" key="6">
    <source>
        <dbReference type="ARBA" id="ARBA00023163"/>
    </source>
</evidence>
<organism evidence="11 12">
    <name type="scientific">Saccharomycopsis crataegensis</name>
    <dbReference type="NCBI Taxonomy" id="43959"/>
    <lineage>
        <taxon>Eukaryota</taxon>
        <taxon>Fungi</taxon>
        <taxon>Dikarya</taxon>
        <taxon>Ascomycota</taxon>
        <taxon>Saccharomycotina</taxon>
        <taxon>Saccharomycetes</taxon>
        <taxon>Saccharomycopsidaceae</taxon>
        <taxon>Saccharomycopsis</taxon>
    </lineage>
</organism>
<comment type="similarity">
    <text evidence="2 9">Belongs to the Mediator complex subunit 19 family.</text>
</comment>
<gene>
    <name evidence="9" type="primary">MED19</name>
    <name evidence="11" type="ORF">DASC09_036410</name>
</gene>
<sequence length="173" mass="19249">MSPSDFYYIDSNRFYEPSRPSPKQNLIELYGLNSLALSVARTNPDGTKGVKLRKSYKSHISDLPGKHTIIDTEKDISPVVFRPVYENDANDTSKTEIKTLDMNFLLDKLRFDRTPDSGIPNFDVANLAVSDSSTLKNGGISNGDSEGKKRKKKSTGNDEDSKRRRVATTPSTS</sequence>
<dbReference type="PANTHER" id="PTHR28270:SF1">
    <property type="entry name" value="MEDIATOR OF RNA POLYMERASE II TRANSCRIPTION SUBUNIT 19"/>
    <property type="match status" value="1"/>
</dbReference>
<dbReference type="Pfam" id="PF08633">
    <property type="entry name" value="Rox3"/>
    <property type="match status" value="1"/>
</dbReference>
<dbReference type="GO" id="GO:0070847">
    <property type="term" value="C:core mediator complex"/>
    <property type="evidence" value="ECO:0007669"/>
    <property type="project" value="TreeGrafter"/>
</dbReference>
<feature type="region of interest" description="Disordered" evidence="10">
    <location>
        <begin position="132"/>
        <end position="173"/>
    </location>
</feature>
<evidence type="ECO:0000256" key="7">
    <source>
        <dbReference type="ARBA" id="ARBA00023242"/>
    </source>
</evidence>
<dbReference type="InterPro" id="IPR013942">
    <property type="entry name" value="Mediator_Med19_fun"/>
</dbReference>
<proteinExistence type="inferred from homology"/>
<evidence type="ECO:0000256" key="1">
    <source>
        <dbReference type="ARBA" id="ARBA00004123"/>
    </source>
</evidence>
<protein>
    <recommendedName>
        <fullName evidence="3 9">Mediator of RNA polymerase II transcription subunit 19</fullName>
    </recommendedName>
    <alternativeName>
        <fullName evidence="8 9">Mediator complex subunit 19</fullName>
    </alternativeName>
</protein>
<comment type="caution">
    <text evidence="11">The sequence shown here is derived from an EMBL/GenBank/DDBJ whole genome shotgun (WGS) entry which is preliminary data.</text>
</comment>
<dbReference type="AlphaFoldDB" id="A0AAV5QP23"/>
<evidence type="ECO:0000256" key="2">
    <source>
        <dbReference type="ARBA" id="ARBA00009259"/>
    </source>
</evidence>
<evidence type="ECO:0000313" key="11">
    <source>
        <dbReference type="EMBL" id="GMM36316.1"/>
    </source>
</evidence>
<evidence type="ECO:0000256" key="5">
    <source>
        <dbReference type="ARBA" id="ARBA00023159"/>
    </source>
</evidence>
<dbReference type="Proteomes" id="UP001360560">
    <property type="component" value="Unassembled WGS sequence"/>
</dbReference>
<dbReference type="GO" id="GO:0016592">
    <property type="term" value="C:mediator complex"/>
    <property type="evidence" value="ECO:0007669"/>
    <property type="project" value="InterPro"/>
</dbReference>
<keyword evidence="5 9" id="KW-0010">Activator</keyword>
<reference evidence="11 12" key="1">
    <citation type="journal article" date="2023" name="Elife">
        <title>Identification of key yeast species and microbe-microbe interactions impacting larval growth of Drosophila in the wild.</title>
        <authorList>
            <person name="Mure A."/>
            <person name="Sugiura Y."/>
            <person name="Maeda R."/>
            <person name="Honda K."/>
            <person name="Sakurai N."/>
            <person name="Takahashi Y."/>
            <person name="Watada M."/>
            <person name="Katoh T."/>
            <person name="Gotoh A."/>
            <person name="Gotoh Y."/>
            <person name="Taniguchi I."/>
            <person name="Nakamura K."/>
            <person name="Hayashi T."/>
            <person name="Katayama T."/>
            <person name="Uemura T."/>
            <person name="Hattori Y."/>
        </authorList>
    </citation>
    <scope>NUCLEOTIDE SEQUENCE [LARGE SCALE GENOMIC DNA]</scope>
    <source>
        <strain evidence="11 12">SC-9</strain>
    </source>
</reference>
<dbReference type="PANTHER" id="PTHR28270">
    <property type="entry name" value="MEDIATOR OF RNA POLYMERASE II TRANSCRIPTION SUBUNIT 19"/>
    <property type="match status" value="1"/>
</dbReference>
<comment type="subcellular location">
    <subcellularLocation>
        <location evidence="1 9">Nucleus</location>
    </subcellularLocation>
</comment>
<dbReference type="EMBL" id="BTFZ01000011">
    <property type="protein sequence ID" value="GMM36316.1"/>
    <property type="molecule type" value="Genomic_DNA"/>
</dbReference>
<evidence type="ECO:0000256" key="10">
    <source>
        <dbReference type="SAM" id="MobiDB-lite"/>
    </source>
</evidence>
<evidence type="ECO:0000256" key="3">
    <source>
        <dbReference type="ARBA" id="ARBA00019615"/>
    </source>
</evidence>
<evidence type="ECO:0000313" key="12">
    <source>
        <dbReference type="Proteomes" id="UP001360560"/>
    </source>
</evidence>
<keyword evidence="7 9" id="KW-0539">Nucleus</keyword>
<evidence type="ECO:0000256" key="8">
    <source>
        <dbReference type="ARBA" id="ARBA00032018"/>
    </source>
</evidence>
<comment type="subunit">
    <text evidence="9">Component of the Mediator complex.</text>
</comment>
<keyword evidence="6 9" id="KW-0804">Transcription</keyword>
<name>A0AAV5QP23_9ASCO</name>
<accession>A0AAV5QP23</accession>
<comment type="function">
    <text evidence="9">Component of the Mediator complex, a coactivator involved in the regulated transcription of nearly all RNA polymerase II-dependent genes. Mediator functions as a bridge to convey information from gene-specific regulatory proteins to the basal RNA polymerase II transcription machinery. Mediator is recruited to promoters by direct interactions with regulatory proteins and serves as a scaffold for the assembly of a functional preinitiation complex with RNA polymerase II and the general transcription factors.</text>
</comment>
<evidence type="ECO:0000256" key="9">
    <source>
        <dbReference type="RuleBase" id="RU364151"/>
    </source>
</evidence>
<evidence type="ECO:0000256" key="4">
    <source>
        <dbReference type="ARBA" id="ARBA00023015"/>
    </source>
</evidence>
<keyword evidence="12" id="KW-1185">Reference proteome</keyword>
<dbReference type="GO" id="GO:0006357">
    <property type="term" value="P:regulation of transcription by RNA polymerase II"/>
    <property type="evidence" value="ECO:0007669"/>
    <property type="project" value="InterPro"/>
</dbReference>